<evidence type="ECO:0000256" key="3">
    <source>
        <dbReference type="ARBA" id="ARBA00022519"/>
    </source>
</evidence>
<evidence type="ECO:0000259" key="8">
    <source>
        <dbReference type="Pfam" id="PF06808"/>
    </source>
</evidence>
<protein>
    <submittedName>
        <fullName evidence="9">TRAP transporter large permease</fullName>
    </submittedName>
</protein>
<evidence type="ECO:0000256" key="2">
    <source>
        <dbReference type="ARBA" id="ARBA00022475"/>
    </source>
</evidence>
<feature type="transmembrane region" description="Helical" evidence="7">
    <location>
        <begin position="239"/>
        <end position="258"/>
    </location>
</feature>
<dbReference type="EMBL" id="DRTT01000091">
    <property type="protein sequence ID" value="HHF98458.1"/>
    <property type="molecule type" value="Genomic_DNA"/>
</dbReference>
<keyword evidence="2" id="KW-1003">Cell membrane</keyword>
<organism evidence="9">
    <name type="scientific">Aerophobetes bacterium</name>
    <dbReference type="NCBI Taxonomy" id="2030807"/>
    <lineage>
        <taxon>Bacteria</taxon>
        <taxon>Candidatus Aerophobota</taxon>
    </lineage>
</organism>
<evidence type="ECO:0000256" key="7">
    <source>
        <dbReference type="SAM" id="Phobius"/>
    </source>
</evidence>
<evidence type="ECO:0000313" key="9">
    <source>
        <dbReference type="EMBL" id="HHF98458.1"/>
    </source>
</evidence>
<evidence type="ECO:0000256" key="4">
    <source>
        <dbReference type="ARBA" id="ARBA00022692"/>
    </source>
</evidence>
<comment type="caution">
    <text evidence="9">The sequence shown here is derived from an EMBL/GenBank/DDBJ whole genome shotgun (WGS) entry which is preliminary data.</text>
</comment>
<accession>A0A7V5HYW9</accession>
<feature type="transmembrane region" description="Helical" evidence="7">
    <location>
        <begin position="354"/>
        <end position="378"/>
    </location>
</feature>
<keyword evidence="6 7" id="KW-0472">Membrane</keyword>
<dbReference type="Pfam" id="PF06808">
    <property type="entry name" value="DctM"/>
    <property type="match status" value="1"/>
</dbReference>
<feature type="transmembrane region" description="Helical" evidence="7">
    <location>
        <begin position="212"/>
        <end position="233"/>
    </location>
</feature>
<dbReference type="PANTHER" id="PTHR33362:SF3">
    <property type="entry name" value="SIALIC ACID TRAP TRANSPORTER PERMEASE PROTEIN SIAT"/>
    <property type="match status" value="1"/>
</dbReference>
<evidence type="ECO:0000256" key="6">
    <source>
        <dbReference type="ARBA" id="ARBA00023136"/>
    </source>
</evidence>
<dbReference type="Proteomes" id="UP000886070">
    <property type="component" value="Unassembled WGS sequence"/>
</dbReference>
<keyword evidence="4 7" id="KW-0812">Transmembrane</keyword>
<feature type="transmembrane region" description="Helical" evidence="7">
    <location>
        <begin position="398"/>
        <end position="419"/>
    </location>
</feature>
<reference evidence="9" key="1">
    <citation type="journal article" date="2020" name="mSystems">
        <title>Genome- and Community-Level Interaction Insights into Carbon Utilization and Element Cycling Functions of Hydrothermarchaeota in Hydrothermal Sediment.</title>
        <authorList>
            <person name="Zhou Z."/>
            <person name="Liu Y."/>
            <person name="Xu W."/>
            <person name="Pan J."/>
            <person name="Luo Z.H."/>
            <person name="Li M."/>
        </authorList>
    </citation>
    <scope>NUCLEOTIDE SEQUENCE [LARGE SCALE GENOMIC DNA]</scope>
    <source>
        <strain evidence="9">HyVt-92</strain>
    </source>
</reference>
<feature type="transmembrane region" description="Helical" evidence="7">
    <location>
        <begin position="169"/>
        <end position="191"/>
    </location>
</feature>
<dbReference type="AlphaFoldDB" id="A0A7V5HYW9"/>
<gene>
    <name evidence="9" type="ORF">ENL39_03105</name>
</gene>
<feature type="transmembrane region" description="Helical" evidence="7">
    <location>
        <begin position="6"/>
        <end position="34"/>
    </location>
</feature>
<comment type="subcellular location">
    <subcellularLocation>
        <location evidence="1">Cell inner membrane</location>
        <topology evidence="1">Multi-pass membrane protein</topology>
    </subcellularLocation>
</comment>
<sequence>MIMGIVFAIIVILVVLNTPISVAIAVASLFYLVVEKVPLAIVPQQMIQIVNSFPFLAFPMFMLVGLLMNAGGTSRRIFDFAESLVGHLRGGLAHVNVFASLIFSGMSGSAIADAGGLGAIEIKAMTERGYDREFAVAVTAASSTIGPIIPPSVPAIIYSMAFNASIGKLFLGGFIPGVLMAASLMIMVFFYSKRKNYPRAPFPSFKKILKNFYKSFLALLTPVILLGGIFSGIFTPTEAAAAATLWALFLGFVAYKELKWREIPRIFIEVVIRIGVVLFLLATVGIFTWILTRENIPQLLLSFITSAHITPPVFLLIANIVLLLMGMVTTVTPSIILLSPIFLPIIEKLGIDPVHFGVVVILNLMIGNLTPPVGPVLYVVSTMGGISFQKAFKVTLPFIIPLLVVLFLITYIPGIVMFIPNLVMK</sequence>
<feature type="transmembrane region" description="Helical" evidence="7">
    <location>
        <begin position="134"/>
        <end position="157"/>
    </location>
</feature>
<feature type="transmembrane region" description="Helical" evidence="7">
    <location>
        <begin position="312"/>
        <end position="342"/>
    </location>
</feature>
<evidence type="ECO:0000256" key="1">
    <source>
        <dbReference type="ARBA" id="ARBA00004429"/>
    </source>
</evidence>
<keyword evidence="3" id="KW-0997">Cell inner membrane</keyword>
<dbReference type="GO" id="GO:0005886">
    <property type="term" value="C:plasma membrane"/>
    <property type="evidence" value="ECO:0007669"/>
    <property type="project" value="UniProtKB-SubCell"/>
</dbReference>
<feature type="transmembrane region" description="Helical" evidence="7">
    <location>
        <begin position="46"/>
        <end position="68"/>
    </location>
</feature>
<name>A0A7V5HYW9_UNCAE</name>
<dbReference type="InterPro" id="IPR004681">
    <property type="entry name" value="TRAP_DctM"/>
</dbReference>
<proteinExistence type="predicted"/>
<dbReference type="InterPro" id="IPR010656">
    <property type="entry name" value="DctM"/>
</dbReference>
<evidence type="ECO:0000256" key="5">
    <source>
        <dbReference type="ARBA" id="ARBA00022989"/>
    </source>
</evidence>
<dbReference type="PANTHER" id="PTHR33362">
    <property type="entry name" value="SIALIC ACID TRAP TRANSPORTER PERMEASE PROTEIN SIAT-RELATED"/>
    <property type="match status" value="1"/>
</dbReference>
<feature type="transmembrane region" description="Helical" evidence="7">
    <location>
        <begin position="270"/>
        <end position="292"/>
    </location>
</feature>
<dbReference type="PIRSF" id="PIRSF006066">
    <property type="entry name" value="HI0050"/>
    <property type="match status" value="1"/>
</dbReference>
<keyword evidence="5 7" id="KW-1133">Transmembrane helix</keyword>
<dbReference type="GO" id="GO:0022857">
    <property type="term" value="F:transmembrane transporter activity"/>
    <property type="evidence" value="ECO:0007669"/>
    <property type="project" value="TreeGrafter"/>
</dbReference>
<dbReference type="NCBIfam" id="TIGR00786">
    <property type="entry name" value="dctM"/>
    <property type="match status" value="1"/>
</dbReference>
<feature type="domain" description="TRAP C4-dicarboxylate transport system permease DctM subunit" evidence="8">
    <location>
        <begin position="8"/>
        <end position="415"/>
    </location>
</feature>